<dbReference type="CDD" id="cd02440">
    <property type="entry name" value="AdoMet_MTases"/>
    <property type="match status" value="1"/>
</dbReference>
<dbReference type="EMBL" id="JBFAIH010000004">
    <property type="protein sequence ID" value="MEV0363022.1"/>
    <property type="molecule type" value="Genomic_DNA"/>
</dbReference>
<organism evidence="2 3">
    <name type="scientific">Nocardia fusca</name>
    <dbReference type="NCBI Taxonomy" id="941183"/>
    <lineage>
        <taxon>Bacteria</taxon>
        <taxon>Bacillati</taxon>
        <taxon>Actinomycetota</taxon>
        <taxon>Actinomycetes</taxon>
        <taxon>Mycobacteriales</taxon>
        <taxon>Nocardiaceae</taxon>
        <taxon>Nocardia</taxon>
    </lineage>
</organism>
<reference evidence="2 3" key="1">
    <citation type="submission" date="2024-06" db="EMBL/GenBank/DDBJ databases">
        <title>The Natural Products Discovery Center: Release of the First 8490 Sequenced Strains for Exploring Actinobacteria Biosynthetic Diversity.</title>
        <authorList>
            <person name="Kalkreuter E."/>
            <person name="Kautsar S.A."/>
            <person name="Yang D."/>
            <person name="Bader C.D."/>
            <person name="Teijaro C.N."/>
            <person name="Fluegel L."/>
            <person name="Davis C.M."/>
            <person name="Simpson J.R."/>
            <person name="Lauterbach L."/>
            <person name="Steele A.D."/>
            <person name="Gui C."/>
            <person name="Meng S."/>
            <person name="Li G."/>
            <person name="Viehrig K."/>
            <person name="Ye F."/>
            <person name="Su P."/>
            <person name="Kiefer A.F."/>
            <person name="Nichols A."/>
            <person name="Cepeda A.J."/>
            <person name="Yan W."/>
            <person name="Fan B."/>
            <person name="Jiang Y."/>
            <person name="Adhikari A."/>
            <person name="Zheng C.-J."/>
            <person name="Schuster L."/>
            <person name="Cowan T.M."/>
            <person name="Smanski M.J."/>
            <person name="Chevrette M.G."/>
            <person name="De Carvalho L.P.S."/>
            <person name="Shen B."/>
        </authorList>
    </citation>
    <scope>NUCLEOTIDE SEQUENCE [LARGE SCALE GENOMIC DNA]</scope>
    <source>
        <strain evidence="2 3">NPDC050671</strain>
    </source>
</reference>
<dbReference type="InterPro" id="IPR002052">
    <property type="entry name" value="DNA_methylase_N6_adenine_CS"/>
</dbReference>
<dbReference type="InterPro" id="IPR029063">
    <property type="entry name" value="SAM-dependent_MTases_sf"/>
</dbReference>
<dbReference type="InterPro" id="IPR050320">
    <property type="entry name" value="N5-glutamine_MTase"/>
</dbReference>
<dbReference type="RefSeq" id="WP_357976491.1">
    <property type="nucleotide sequence ID" value="NZ_JBFAIH010000004.1"/>
</dbReference>
<dbReference type="GO" id="GO:0008168">
    <property type="term" value="F:methyltransferase activity"/>
    <property type="evidence" value="ECO:0007669"/>
    <property type="project" value="UniProtKB-KW"/>
</dbReference>
<dbReference type="GO" id="GO:0032259">
    <property type="term" value="P:methylation"/>
    <property type="evidence" value="ECO:0007669"/>
    <property type="project" value="UniProtKB-KW"/>
</dbReference>
<evidence type="ECO:0000259" key="1">
    <source>
        <dbReference type="Pfam" id="PF05175"/>
    </source>
</evidence>
<dbReference type="Pfam" id="PF05175">
    <property type="entry name" value="MTS"/>
    <property type="match status" value="1"/>
</dbReference>
<keyword evidence="2" id="KW-0489">Methyltransferase</keyword>
<sequence length="391" mass="42744">MSTISWTEHGSSLTARWYSENATPAPERVVVVDDRITAKAAHRLARAGTGLLWRGDFHNARQLMRAVDRRWQRIPRHTRPGSDPAAVFHDQRAARAERAELLGRMLVVLEHDHALRLRRAPDVRPACDHAYGVATGDAVSSERICVSLPELLGVLSAYQWHRQGVEVPTLGTRIHPDYGVFSPVRGEYVELVDQAPFPAGAEQPLAFDLGTGTGVLAAVLARRGARVVATDINPRAVTCARANMRRLGLTDSVRIAEADLWPGGRADLIVCNPPWLPAEPTSALELGIYDRGSDMLHRFLSGLPAHLTGTGEAWLVLSDLAERLGLRTRDELLARIAAAGLRVVGRHDTAPRHPRASDNADPLHEARRSEITSLWRLTLNAAPGSPDPSVS</sequence>
<keyword evidence="2" id="KW-0808">Transferase</keyword>
<dbReference type="PANTHER" id="PTHR18895">
    <property type="entry name" value="HEMK METHYLTRANSFERASE"/>
    <property type="match status" value="1"/>
</dbReference>
<accession>A0ABV3F5U5</accession>
<gene>
    <name evidence="2" type="ORF">AB0H72_10000</name>
</gene>
<dbReference type="Gene3D" id="3.40.50.150">
    <property type="entry name" value="Vaccinia Virus protein VP39"/>
    <property type="match status" value="1"/>
</dbReference>
<dbReference type="PANTHER" id="PTHR18895:SF74">
    <property type="entry name" value="MTRF1L RELEASE FACTOR GLUTAMINE METHYLTRANSFERASE"/>
    <property type="match status" value="1"/>
</dbReference>
<protein>
    <submittedName>
        <fullName evidence="2">Class I SAM-dependent methyltransferase</fullName>
    </submittedName>
</protein>
<dbReference type="InterPro" id="IPR007848">
    <property type="entry name" value="Small_mtfrase_dom"/>
</dbReference>
<dbReference type="Proteomes" id="UP001551658">
    <property type="component" value="Unassembled WGS sequence"/>
</dbReference>
<keyword evidence="3" id="KW-1185">Reference proteome</keyword>
<dbReference type="SUPFAM" id="SSF53335">
    <property type="entry name" value="S-adenosyl-L-methionine-dependent methyltransferases"/>
    <property type="match status" value="1"/>
</dbReference>
<proteinExistence type="predicted"/>
<evidence type="ECO:0000313" key="2">
    <source>
        <dbReference type="EMBL" id="MEV0363022.1"/>
    </source>
</evidence>
<comment type="caution">
    <text evidence="2">The sequence shown here is derived from an EMBL/GenBank/DDBJ whole genome shotgun (WGS) entry which is preliminary data.</text>
</comment>
<name>A0ABV3F5U5_9NOCA</name>
<dbReference type="PROSITE" id="PS00092">
    <property type="entry name" value="N6_MTASE"/>
    <property type="match status" value="1"/>
</dbReference>
<evidence type="ECO:0000313" key="3">
    <source>
        <dbReference type="Proteomes" id="UP001551658"/>
    </source>
</evidence>
<feature type="domain" description="Methyltransferase small" evidence="1">
    <location>
        <begin position="206"/>
        <end position="318"/>
    </location>
</feature>